<dbReference type="Gene3D" id="2.10.50.10">
    <property type="entry name" value="Tumor Necrosis Factor Receptor, subunit A, domain 2"/>
    <property type="match status" value="3"/>
</dbReference>
<feature type="domain" description="IPT/TIG" evidence="1">
    <location>
        <begin position="387"/>
        <end position="482"/>
    </location>
</feature>
<dbReference type="SMART" id="SM00429">
    <property type="entry name" value="IPT"/>
    <property type="match status" value="11"/>
</dbReference>
<feature type="domain" description="IPT/TIG" evidence="1">
    <location>
        <begin position="582"/>
        <end position="684"/>
    </location>
</feature>
<dbReference type="Proteomes" id="UP001162640">
    <property type="component" value="Unassembled WGS sequence"/>
</dbReference>
<dbReference type="InterPro" id="IPR002909">
    <property type="entry name" value="IPT_dom"/>
</dbReference>
<feature type="domain" description="IPT/TIG" evidence="1">
    <location>
        <begin position="697"/>
        <end position="792"/>
    </location>
</feature>
<gene>
    <name evidence="2" type="ORF">TL16_g06701</name>
</gene>
<dbReference type="SUPFAM" id="SSF81296">
    <property type="entry name" value="E set domains"/>
    <property type="match status" value="14"/>
</dbReference>
<dbReference type="SMART" id="SM01411">
    <property type="entry name" value="Ephrin_rec_like"/>
    <property type="match status" value="5"/>
</dbReference>
<dbReference type="CDD" id="cd00603">
    <property type="entry name" value="IPT_PCSR"/>
    <property type="match status" value="4"/>
</dbReference>
<dbReference type="PANTHER" id="PTHR47236">
    <property type="entry name" value="GENE, 32742-RELATED-RELATED"/>
    <property type="match status" value="1"/>
</dbReference>
<feature type="domain" description="IPT/TIG" evidence="1">
    <location>
        <begin position="1500"/>
        <end position="1603"/>
    </location>
</feature>
<protein>
    <recommendedName>
        <fullName evidence="1">IPT/TIG domain-containing protein</fullName>
    </recommendedName>
</protein>
<dbReference type="InterPro" id="IPR009030">
    <property type="entry name" value="Growth_fac_rcpt_cys_sf"/>
</dbReference>
<proteinExistence type="predicted"/>
<comment type="caution">
    <text evidence="2">The sequence shown here is derived from an EMBL/GenBank/DDBJ whole genome shotgun (WGS) entry which is preliminary data.</text>
</comment>
<accession>A0A9W7AUC2</accession>
<dbReference type="Pfam" id="PF01833">
    <property type="entry name" value="TIG"/>
    <property type="match status" value="14"/>
</dbReference>
<sequence length="5488" mass="589557">MTISGLDFDDASANVKVKFTMADDASAVVVTAPITVTATSVEVTVPACGSGASGGYSTVEVSVNNGVQYTSNMVPFLYESAPAITSVKPSTVPELSNTVVTITGVSFKRSKPSLLSCKIGSEVVPGTWISDSSVTCFVPETLKSNHYSVYLTTNGKDYFSDAQAKTSLYLRPAIEVKEIFPLHGPSNGGTLVTVTGRGFDPSESLVCSFNGNIVAANYVNGTAVTCTTPSQRVLVTETDSADYKEPVAPFKLVLSSLAAGSIASTTGDIEGVSSSTLSDKLDVGLHFTYYDAELVTTLTPQLAPSRGGTLLKVSGAFYQDTPELSCDVGGVIVPATFKTASEVWCTAPASAAEFSQSSRLSQVSVSVSNNGVDFSASNVAQFFYYQEAELAGLSPSAGPELGGTTVRVYASSELFIEQPHLVGSDLTLFKCKFAETEVTAKFLSPDSVECVAPPAGIAKAVSVSVTLNGLDYTQSTTTYTYKNVPTVSELQPAEGVVGGGNIVSVVGSNFDDSGAAVFCKFGPVVVPATVASSQLLTCKSPNHVAGPVAVEVTNHQNASETSAENVQSTSYVNDSAQWTTDNLVFTYVRPVTVDAVVPRHMSAAGGTSVTLVGEDFPDISSLCCFFGSSSGVTVPATYVNTKSVECTSPALASEVGVVPIGLGTCASHVGHTHTDSDSADFSGYLHPNLAQITLTASPSVTSVFPARGIKTGLTLVTVSGEDFIDNKADSSIFCRFGSVGQTVGKYISPQAVECETPTTGSVTIAELREVQEIAVVGSSKVKEVQKISFTGTPINEEVQRLKFFAWGDDAGSGAVAQKVRVLGKASSSLSGQFRLAIGGVNTAWLSIYATGAEVEAEVERVLFDDVSLAKLTPLVDYTLSDGDDSFAYDITLLSVPGGLSSIGAFTCDSTQMSALYHDDVSCDIAEVISATSTVLDGTINIDYSGTSSSSAVDISTISATNVETVINSIAGIEAVTVTVDPDAAAMGHSNGYTYLVTFNFAEDIDMLDFGFSSDSLTGTDAKATTAETVKGSFVDGTLDLTFAGQTAVGISVSASEGDIVTAVESFTYIVPGSVTVTRSTDSVMNAYQWLVTFSAMDGGLNNLSADVTNLRGNADIGMDFSEEQEGRDVLGGTYRIGFDGEWAESALGFNATGQEVEAALESLSTVGFITVSASVGHGLHGYSKLINSGANKTLTGPDSHFGSVYQVTFTTFGTPSNTGSIPLISSNFDLLTGTDAQVLVTRTNPSCCDIELSFNGQDYFGSNAARVPFTYDERAVVTAVTPDHGQVTGDTLVTLTGSGIPSVDPSFGESLLCVFGSLETEATWISESSVTCRTPRHAKSKVVVSLRQNSENATSSIVSSSSATFDFVQKPEVASFAPRYLAVTNKEFDQALFADTKIKVFGSNFLATADLKCVFEYSVEASSAAGGRLNGSTFTSATTYFNSSYIECDSVPALDEFYSSSGTSTWHYNADLNKNAQVSMSLTKNAKDYTDPQHFVYIPVHTVSSISPKLGTNAGGTVVTVTGSNFQEPNLNDAAVFNTSTSTLLCKFGDEPTSIVTATYVSSTKILCASPKHFTVVGGNEVDLEVSVNGQELTNQGLKFLYIEETVVEKISPAFGPSTGGTVVTLKLDDNEMALRTIAINQEYDLQYGAWITRGVPVAADQVRDAYESELDAAGTVNFDFSDALTATYMDVLCKFNNSFVVAASVFDSSTVTCVSPAASAVGGLVTVELSVNGGSDWTQDEVIFSYSAGQKVEAVSISPTHGPRTGGTMVNVTGLSGFQSAITKSGSVKCRFGTTEGLASQVADDGSWVTCVSPASASGGTFVGTVSVDVSLNGASEDFTSSSTLFNYEDILHLARIEPSWGPVAGSTHVQVVGGKFNNYSSELLCRFGDTVVDAEFVDENRIDCPSPYLGSIDEVQTVSVFSMAWAPEIQSIMADASDYYPETHTVMTRANVGTPQGEIQTLQFTADDVDEVQTVTTGVDITGDIKLRVDLDVQAQIDEVQTLVTSVSPVNQKQRFVISTFGDGGEAAGNEGEMLTLTAVSTDLGNNVGSFDIGFGGSTSNFAVATVSETIVINQFNSDLGLTVSSTSVSDNGNTRVWTITYDGSLGDIAEVTLSNDSGLSSAPVASTERQGSVQEGITVTVTNSNTGVNSEYWQLSLDSGTTWSSELKHDSTADQVEAAILEFNPLYPTMIGDSVKVTFVSDGVSSDVYKVTFLNSVGDVPAMSFQHTFSSVGSGVAAAVDETGTSYSLSGTFRLGYNGGFSSAFDVATATGSAIESDLVASFAGISAVIVRFDTIYSPAFIVMDVTVLAPTVPAHEFVFDDVSLAGTRKDVSTETLSSANVLSGGFRLYTGNWNGGTNANVSPMLDHDISNTDLATAIVNLNSSWTGASVAKTALDTDFKTNSWAIDFPAGSGNVDLLQIMHSFRGEGASIDIQETARGSVVEIQTVKITGTSNIEGNYTLELDSHRTLPIDWNASATEVRDALMAIESVGVVKVLRVETNSSRSNGWFSESQDDDVVENSVMPIDEFKTYEYRITFVSHVGDVSPLTACCDENNLQFRPDGTQRPVTIFSTFSEDAEVVVEEMRKGTGHKMSGYWKITLDAAEYDSYTTIPLLVGASAQEVEDAIAELPVVQAKGNGVSVTHSYSAFENGAGSYDVTLSGFQDAANATATESRVPMNVTVDTSLVKGNGATIVPTLTTDFSKKEIQKIDATATASGATITCTDGVNSFAFAATSTAVVVATQIETTVDGNGLPAFGEVEVSKVPASPHTWIITFAEVATVATLSCDNSASVNLEQAGTSAPITTGGFKLTYGGFETSTIAYNAAHGTVQSELEGLASIGAGNVAVTANNGGNADMNGGYSWDVTFTGATVEGNVAMLGASDNTLDGTNSFVRFSEKVLGNEVGGSFRVKLPLARTSSSDAEWSPYIPVDAPYKTVKYLLESMNFIDEVLVSKSSKDAQKGSTYTISFSHYVGNEPTGFIPKTARNLDEIIVDKSQLTGVNADAAVGTIQDGTDPVSVEYNRKGFRIVNPGGSRAYPMSKRTRWLKPDETAESMKAALVDATGLPVGFSVDRVGPYEDGGFEWTVTLAKGDTLAGDTLWVVASGGAKVHLYPDSGTVECTIKRMASFPITGDFALQFNGLTAGPLQHDASAEEVRTALLGLANDEIGDLIVSEHSVDYHNSGSNAKRWDVTFSSLKEAGDVPAIVPVANFATGTNANLTVTEQRKGTSSVVQKIAVENTATNGALDDTTGFIIGFNSTKLFGGSDAFYLTAELPLGASAADVQAELANVHRQATTSTAHSSGGVVVEKFNFADRDEYYVLFTNNNRDEQGWEYGHDRVGNIDELFIVKKKVYCDNTQSTICDDDITQGSIHAGYTASRLGGTFSLGYGEDCFEKFKAKYAKEQYEVICSAARTAELPFNATAVEVEAALEALPAIVDVTVTRTHDENDLQDHKIPVKSGVVSSNYNYHIHFKEVYLNMTSDISEFYFQDKYKAVDNSFEGDEMDNKDEFLWSGGDIPPLTTFGGNLEGTPTRDHALLKSYNIKSFEVVKGVNVDVGGKVAVEVSQNGQDFTASSAADSTLIFQYLPVARVNGLQPNHGPSSAIICLSPPFLKKRGDGDDARSVYVEVSNNGAGGFANFSESSTMAYNIYSKKTLFTYDEPAFVQDFFPRSGPLSGNFSVNVFGGPFVDTDELRCRFGEKTVIGKYLDSGAMQCYAPKFTFAGGYALEVSLNDQDYTQQRLTFDYYEDVRLSRVYPVSGPATTAGTQVRVYGNGFRNVSTNLCRFGLTEVPAEYVSDHEVVCDTPVLHPDSGGLRYLALSEQYNRYPDPAHGSRRLFPTAHHYPLYNSRLVAVEVTNNAQDYSDSGITFLYQDDTLVTNLSGSGPYNGGTPLFVSGKNFVNSTSLVCRIGHSVVDAVFITRDGLLCFTPPQPFFESEHGYSSHGNIRDDANFPHAVDYKIRPDGSPPNEVYVEVSNNGEDFTTNRKVFKYEENVKKGTYNPGDDNLSQLECPRGAFCPDTGAKNFTMCPRGTYQPLKNQDSCLRCPIGYMCPEQGLHVPRICPSGFVCDVTGIEIAEQPCPEGHFCLQGTATTATTCGHPFVSSELFPSLTQAERTSTIRKGREPEGFDLLLGARNAACWNNNTADFGIQVSDMPARVWAERHLLPFSDDTAFEPTRGRFCLDDSCVKLEDAEDMSVADVSFDYSSQAFALRRPVPCPAGMYCHPGTAVNISNINDYTTPQPCSESMYCPEGSADPLGAGECPRGFYCPFAKKIPCPVGTYCPRDGHWDPLPCPPGFFNAMTGQIKCTACPRGFICPSFGRLMPAICPPGYSCSRGQLTSPNAMCPAGFFCPNGTITSDPFRNDTTLRPYPCSPGSYCLGGVGSDEVRLGDFAYAQPCTEGFYCELASVDPKGSGLCPAGFLCPAGTSNPIPTPKGYFAASKGTVQAAACLPGYYAPTVQTKECYPCPPGTTCEVDGLFEAEICPPGTYRSTLTEDGLPCASCPQGTWSKNWQMREKGECTRCPTGVVCPVEGMTQPCGRDDLPKPFEPVVNLNGLPVPEYEYPNYDVPPSFSLFECLKQNTGYTERTMDPYYQEFFFGELVPPYIDVLGRGAHFRSSSSYSLLYQQKTGLPAKCYRNNMRFGSILYQRISDYYGPQYDIQTGYSHQGYGSASKFNKVYTQSPPTKGYDPTLRYFHGEGTVYIDLPHARIFEPTYNCTTGIKLLDEMLNPRIDNIVYTSAEHDEGGYDLIKCPVFDEELACFTDPSFELHAEGECCFIPGGQQRAIGMADDEFYPGTCESDKICVDDLAAEAESCSEGYVCDEMTTTAMKNDHVCREGYYCDFGTTPDPNLEAPRGQFSNLCPAGHYCNDGTGLGQAYRFLCPEGFFCPTGTGNPFLGAVADDAQNRQLGVSIANPYTDKVHLKYLADDEVRLIGDHERRCFNGIDVDFKRRFEKSWRDIGQNMTNSHLSYLRDLKDNNPLYNGTSFIPPYNLDDENGEELGKPDGPYRQYVVNKAIQNDLTCARDNKWKLVGDTIERRECDCLNQIYIIAAVYRLWQCTADEALEDLGMGSVSRVNLGTGVTDKNDANFNGGRDFWFDRYHLDKSFALEMDHTLEGYGLKWLKDDGINICEWDDNGDFQLDEGRIPRFDSTGAHDDGNWYDPPLKEIFPPGEDNFVYEGGKVKMKHVGNNTNFGIRFTWNEYKHFSSYKELKAEVHAEYVHEIDEINFKSGRSRMSLDPYIFDLNYALRMVEEFGTLLPDMVFFREKTVSDHPLTAQKVSKPGAVDSFVSKDDFVDNGDNVLSFVPGRLDTCDCQNIYKCPNGTKSSVKSDGIEDCAVPENPEVLRRISVIPNWYWMDLNSTYGEYVSERYKLFQDYKVHGQDTDANNNPNKVVRNKRKYVNTTDFNDVGNMEKSGDSIGTLKLETNEVAIFTMNLTGLPNNMTYEEHYRISLYVDCKPCPNRYQCLYNEDPKGKCDNPDSGVQ</sequence>
<evidence type="ECO:0000259" key="1">
    <source>
        <dbReference type="SMART" id="SM00429"/>
    </source>
</evidence>
<dbReference type="SUPFAM" id="SSF57184">
    <property type="entry name" value="Growth factor receptor domain"/>
    <property type="match status" value="1"/>
</dbReference>
<dbReference type="InterPro" id="IPR013783">
    <property type="entry name" value="Ig-like_fold"/>
</dbReference>
<name>A0A9W7AUC2_9STRA</name>
<evidence type="ECO:0000313" key="3">
    <source>
        <dbReference type="Proteomes" id="UP001162640"/>
    </source>
</evidence>
<feature type="domain" description="IPT/TIG" evidence="1">
    <location>
        <begin position="3663"/>
        <end position="3749"/>
    </location>
</feature>
<feature type="domain" description="IPT/TIG" evidence="1">
    <location>
        <begin position="171"/>
        <end position="253"/>
    </location>
</feature>
<dbReference type="CDD" id="cd00185">
    <property type="entry name" value="TNFRSF"/>
    <property type="match status" value="1"/>
</dbReference>
<feature type="domain" description="IPT/TIG" evidence="1">
    <location>
        <begin position="81"/>
        <end position="170"/>
    </location>
</feature>
<feature type="domain" description="IPT/TIG" evidence="1">
    <location>
        <begin position="292"/>
        <end position="386"/>
    </location>
</feature>
<feature type="domain" description="IPT/TIG" evidence="1">
    <location>
        <begin position="1852"/>
        <end position="1944"/>
    </location>
</feature>
<feature type="domain" description="IPT/TIG" evidence="1">
    <location>
        <begin position="484"/>
        <end position="572"/>
    </location>
</feature>
<dbReference type="EMBL" id="BLQM01000205">
    <property type="protein sequence ID" value="GMH75263.1"/>
    <property type="molecule type" value="Genomic_DNA"/>
</dbReference>
<organism evidence="2 3">
    <name type="scientific">Triparma laevis f. inornata</name>
    <dbReference type="NCBI Taxonomy" id="1714386"/>
    <lineage>
        <taxon>Eukaryota</taxon>
        <taxon>Sar</taxon>
        <taxon>Stramenopiles</taxon>
        <taxon>Ochrophyta</taxon>
        <taxon>Bolidophyceae</taxon>
        <taxon>Parmales</taxon>
        <taxon>Triparmaceae</taxon>
        <taxon>Triparma</taxon>
    </lineage>
</organism>
<dbReference type="Gene3D" id="2.60.40.10">
    <property type="entry name" value="Immunoglobulins"/>
    <property type="match status" value="15"/>
</dbReference>
<dbReference type="InterPro" id="IPR014756">
    <property type="entry name" value="Ig_E-set"/>
</dbReference>
<dbReference type="CDD" id="cd00102">
    <property type="entry name" value="IPT"/>
    <property type="match status" value="2"/>
</dbReference>
<reference evidence="3" key="1">
    <citation type="journal article" date="2023" name="Commun. Biol.">
        <title>Genome analysis of Parmales, the sister group of diatoms, reveals the evolutionary specialization of diatoms from phago-mixotrophs to photoautotrophs.</title>
        <authorList>
            <person name="Ban H."/>
            <person name="Sato S."/>
            <person name="Yoshikawa S."/>
            <person name="Yamada K."/>
            <person name="Nakamura Y."/>
            <person name="Ichinomiya M."/>
            <person name="Sato N."/>
            <person name="Blanc-Mathieu R."/>
            <person name="Endo H."/>
            <person name="Kuwata A."/>
            <person name="Ogata H."/>
        </authorList>
    </citation>
    <scope>NUCLEOTIDE SEQUENCE [LARGE SCALE GENOMIC DNA]</scope>
</reference>
<feature type="domain" description="IPT/TIG" evidence="1">
    <location>
        <begin position="1752"/>
        <end position="1850"/>
    </location>
</feature>
<evidence type="ECO:0000313" key="2">
    <source>
        <dbReference type="EMBL" id="GMH75263.1"/>
    </source>
</evidence>
<dbReference type="PANTHER" id="PTHR47236:SF4">
    <property type="entry name" value="GENE 9195-RELATED"/>
    <property type="match status" value="1"/>
</dbReference>